<proteinExistence type="predicted"/>
<dbReference type="SUPFAM" id="SSF57783">
    <property type="entry name" value="Zinc beta-ribbon"/>
    <property type="match status" value="1"/>
</dbReference>
<accession>A0A378NS15</accession>
<gene>
    <name evidence="1" type="ORF">NCTC10571_01336</name>
</gene>
<dbReference type="GO" id="GO:0008270">
    <property type="term" value="F:zinc ion binding"/>
    <property type="evidence" value="ECO:0007669"/>
    <property type="project" value="InterPro"/>
</dbReference>
<evidence type="ECO:0000313" key="2">
    <source>
        <dbReference type="Proteomes" id="UP000255234"/>
    </source>
</evidence>
<organism evidence="1 2">
    <name type="scientific">Megamonas hypermegale</name>
    <dbReference type="NCBI Taxonomy" id="158847"/>
    <lineage>
        <taxon>Bacteria</taxon>
        <taxon>Bacillati</taxon>
        <taxon>Bacillota</taxon>
        <taxon>Negativicutes</taxon>
        <taxon>Selenomonadales</taxon>
        <taxon>Selenomonadaceae</taxon>
        <taxon>Megamonas</taxon>
    </lineage>
</organism>
<dbReference type="GO" id="GO:0006260">
    <property type="term" value="P:DNA replication"/>
    <property type="evidence" value="ECO:0007669"/>
    <property type="project" value="InterPro"/>
</dbReference>
<dbReference type="GO" id="GO:0003677">
    <property type="term" value="F:DNA binding"/>
    <property type="evidence" value="ECO:0007669"/>
    <property type="project" value="InterPro"/>
</dbReference>
<protein>
    <submittedName>
        <fullName evidence="1">Uncharacterized protein</fullName>
    </submittedName>
</protein>
<evidence type="ECO:0000313" key="1">
    <source>
        <dbReference type="EMBL" id="STY71180.1"/>
    </source>
</evidence>
<dbReference type="AlphaFoldDB" id="A0A378NS15"/>
<reference evidence="1 2" key="1">
    <citation type="submission" date="2018-06" db="EMBL/GenBank/DDBJ databases">
        <authorList>
            <consortium name="Pathogen Informatics"/>
            <person name="Doyle S."/>
        </authorList>
    </citation>
    <scope>NUCLEOTIDE SEQUENCE [LARGE SCALE GENOMIC DNA]</scope>
    <source>
        <strain evidence="1 2">NCTC10571</strain>
    </source>
</reference>
<dbReference type="InterPro" id="IPR036977">
    <property type="entry name" value="DNA_primase_Znf_CHC2"/>
</dbReference>
<dbReference type="EMBL" id="UGPP01000001">
    <property type="protein sequence ID" value="STY71180.1"/>
    <property type="molecule type" value="Genomic_DNA"/>
</dbReference>
<dbReference type="RefSeq" id="WP_115151548.1">
    <property type="nucleotide sequence ID" value="NZ_UGPP01000001.1"/>
</dbReference>
<sequence length="674" mass="79799">MNLIEPKFKLLVYDKKQFKDKDEANNNIALIKNRILDYPKECSIKEIAYYCTNGYPICFSYGIRNNRSSSKAYRDNNWREQQLIAIDIDNKDRQRYTTIDEAICLCKNNGITPSIVYTTLSSTDMINKYRIIFALKDSIKDKDLYLDVLNSLANILSVKGKTIIDTACKDLSRIFYPGKKIEYYDENAILDIDSILSFNKKNYITIKKESNNLKQKDNNSIKKSTILNYDLDTNMVLNALLETTKIVKMENEMVMSPIMTRVRDQLTKLGLLKPLYYRFKQSPFSVNLSKPITTRVPGFLFSILRTIPMDKLLNKPLNTSLPCFFHKDSHPSARIERDNTGRYIYHCYACQIKYDIIDLLCKLANVSILDVRNFLCILCNIEYETEWQSKMSYRIMQMQNYIYDKSFKEKYPLLDKTLTRKNLFPVYLMMLDCARTYLFDKYVSGANNPIFYLTKKQLVKRFHKYYDCKKNEQSLYKGIKYLARIGLIKILKDSDIPKSILDCLNKIKRDNMHNRRIECYSIPDFNSDMFYNAEKQIQSDKDNCVRMSHYCRTEAVLEDKKLANNIYVQDIDSEINHKINKFYVAYKARALKLLKTKKFFLEKNLLSYMKQYTSIQKEKYSNYCLPKLIKELKLKKVSFSKKIEKQYNITNKYITRHNMHYGVTKLYIERENEL</sequence>
<dbReference type="Proteomes" id="UP000255234">
    <property type="component" value="Unassembled WGS sequence"/>
</dbReference>
<name>A0A378NS15_9FIRM</name>
<dbReference type="Gene3D" id="3.90.580.10">
    <property type="entry name" value="Zinc finger, CHC2-type domain"/>
    <property type="match status" value="1"/>
</dbReference>